<comment type="caution">
    <text evidence="2">The sequence shown here is derived from an EMBL/GenBank/DDBJ whole genome shotgun (WGS) entry which is preliminary data.</text>
</comment>
<keyword evidence="3" id="KW-1185">Reference proteome</keyword>
<keyword evidence="1" id="KW-0812">Transmembrane</keyword>
<dbReference type="Proteomes" id="UP000823388">
    <property type="component" value="Chromosome 6K"/>
</dbReference>
<gene>
    <name evidence="2" type="ORF">PVAP13_6KG248900</name>
</gene>
<proteinExistence type="predicted"/>
<dbReference type="AlphaFoldDB" id="A0A8T0RGG7"/>
<keyword evidence="1" id="KW-1133">Transmembrane helix</keyword>
<name>A0A8T0RGG7_PANVG</name>
<feature type="transmembrane region" description="Helical" evidence="1">
    <location>
        <begin position="30"/>
        <end position="53"/>
    </location>
</feature>
<evidence type="ECO:0000313" key="3">
    <source>
        <dbReference type="Proteomes" id="UP000823388"/>
    </source>
</evidence>
<accession>A0A8T0RGG7</accession>
<evidence type="ECO:0000313" key="2">
    <source>
        <dbReference type="EMBL" id="KAG2583903.1"/>
    </source>
</evidence>
<sequence length="159" mass="16959">MSSAAHSAFIAAEWGYGAGSIEAASAKETALAASLLLGVFLHAVALIILGMCWRYESRWSETREVGGGGGTAAQPGRVHEYPVPDTVIVSLVVVFVIIALGVLTQVAPWAKGAEKAGYLLLETVFFLVFVVYCFVIFPLLIIRMLVASCAERRETTGSH</sequence>
<protein>
    <submittedName>
        <fullName evidence="2">Uncharacterized protein</fullName>
    </submittedName>
</protein>
<feature type="transmembrane region" description="Helical" evidence="1">
    <location>
        <begin position="116"/>
        <end position="142"/>
    </location>
</feature>
<feature type="transmembrane region" description="Helical" evidence="1">
    <location>
        <begin position="87"/>
        <end position="110"/>
    </location>
</feature>
<reference evidence="2" key="1">
    <citation type="submission" date="2020-05" db="EMBL/GenBank/DDBJ databases">
        <title>WGS assembly of Panicum virgatum.</title>
        <authorList>
            <person name="Lovell J.T."/>
            <person name="Jenkins J."/>
            <person name="Shu S."/>
            <person name="Juenger T.E."/>
            <person name="Schmutz J."/>
        </authorList>
    </citation>
    <scope>NUCLEOTIDE SEQUENCE</scope>
    <source>
        <strain evidence="2">AP13</strain>
    </source>
</reference>
<organism evidence="2 3">
    <name type="scientific">Panicum virgatum</name>
    <name type="common">Blackwell switchgrass</name>
    <dbReference type="NCBI Taxonomy" id="38727"/>
    <lineage>
        <taxon>Eukaryota</taxon>
        <taxon>Viridiplantae</taxon>
        <taxon>Streptophyta</taxon>
        <taxon>Embryophyta</taxon>
        <taxon>Tracheophyta</taxon>
        <taxon>Spermatophyta</taxon>
        <taxon>Magnoliopsida</taxon>
        <taxon>Liliopsida</taxon>
        <taxon>Poales</taxon>
        <taxon>Poaceae</taxon>
        <taxon>PACMAD clade</taxon>
        <taxon>Panicoideae</taxon>
        <taxon>Panicodae</taxon>
        <taxon>Paniceae</taxon>
        <taxon>Panicinae</taxon>
        <taxon>Panicum</taxon>
        <taxon>Panicum sect. Hiantes</taxon>
    </lineage>
</organism>
<evidence type="ECO:0000256" key="1">
    <source>
        <dbReference type="SAM" id="Phobius"/>
    </source>
</evidence>
<keyword evidence="1" id="KW-0472">Membrane</keyword>
<dbReference type="EMBL" id="CM029047">
    <property type="protein sequence ID" value="KAG2583903.1"/>
    <property type="molecule type" value="Genomic_DNA"/>
</dbReference>